<feature type="binding site" evidence="13">
    <location>
        <position position="101"/>
    </location>
    <ligand>
        <name>Mg(2+)</name>
        <dbReference type="ChEBI" id="CHEBI:18420"/>
        <label>2</label>
        <note>catalytic</note>
    </ligand>
</feature>
<feature type="transmembrane region" description="Helical" evidence="15">
    <location>
        <begin position="223"/>
        <end position="240"/>
    </location>
</feature>
<evidence type="ECO:0000256" key="8">
    <source>
        <dbReference type="ARBA" id="ARBA00022840"/>
    </source>
</evidence>
<keyword evidence="8 11" id="KW-0067">ATP-binding</keyword>
<evidence type="ECO:0000259" key="18">
    <source>
        <dbReference type="Pfam" id="PF20750"/>
    </source>
</evidence>
<keyword evidence="15" id="KW-0472">Membrane</keyword>
<dbReference type="FunFam" id="1.10.1410.10:FF:000001">
    <property type="entry name" value="Putative poly(A) polymerase gamma"/>
    <property type="match status" value="1"/>
</dbReference>
<comment type="similarity">
    <text evidence="3 11">Belongs to the poly(A) polymerase family.</text>
</comment>
<dbReference type="STRING" id="13706.A0A1X2HBP9"/>
<feature type="binding site" evidence="13">
    <location>
        <position position="103"/>
    </location>
    <ligand>
        <name>Mg(2+)</name>
        <dbReference type="ChEBI" id="CHEBI:18420"/>
        <label>2</label>
        <note>catalytic</note>
    </ligand>
</feature>
<dbReference type="PIRSF" id="PIRSF018425">
    <property type="entry name" value="PolyA_polymerase"/>
    <property type="match status" value="1"/>
</dbReference>
<dbReference type="OMA" id="STRDIML"/>
<keyword evidence="6 13" id="KW-0479">Metal-binding</keyword>
<evidence type="ECO:0000256" key="6">
    <source>
        <dbReference type="ARBA" id="ARBA00022723"/>
    </source>
</evidence>
<keyword evidence="15" id="KW-1133">Transmembrane helix</keyword>
<dbReference type="FunCoup" id="A0A1X2HBP9">
    <property type="interactions" value="763"/>
</dbReference>
<dbReference type="Pfam" id="PF04928">
    <property type="entry name" value="PAP_central"/>
    <property type="match status" value="1"/>
</dbReference>
<dbReference type="InterPro" id="IPR007010">
    <property type="entry name" value="PolA_pol_RNA-bd_dom"/>
</dbReference>
<dbReference type="Gene3D" id="3.30.70.590">
    <property type="entry name" value="Poly(A) polymerase predicted RNA binding domain"/>
    <property type="match status" value="1"/>
</dbReference>
<feature type="binding site" evidence="12">
    <location>
        <begin position="101"/>
        <end position="103"/>
    </location>
    <ligand>
        <name>ATP</name>
        <dbReference type="ChEBI" id="CHEBI:30616"/>
    </ligand>
</feature>
<dbReference type="GO" id="GO:0031123">
    <property type="term" value="P:RNA 3'-end processing"/>
    <property type="evidence" value="ECO:0007669"/>
    <property type="project" value="InterPro"/>
</dbReference>
<proteinExistence type="inferred from homology"/>
<dbReference type="GO" id="GO:1990817">
    <property type="term" value="F:poly(A) RNA polymerase activity"/>
    <property type="evidence" value="ECO:0007669"/>
    <property type="project" value="UniProtKB-UniRule"/>
</dbReference>
<gene>
    <name evidence="19" type="ORF">BCR43DRAFT_440394</name>
</gene>
<feature type="binding site" evidence="12">
    <location>
        <position position="155"/>
    </location>
    <ligand>
        <name>ATP</name>
        <dbReference type="ChEBI" id="CHEBI:30616"/>
    </ligand>
</feature>
<evidence type="ECO:0000256" key="9">
    <source>
        <dbReference type="ARBA" id="ARBA00022842"/>
    </source>
</evidence>
<dbReference type="InterPro" id="IPR011068">
    <property type="entry name" value="NuclTrfase_I-like_C"/>
</dbReference>
<evidence type="ECO:0000256" key="12">
    <source>
        <dbReference type="PIRSR" id="PIRSR018425-1"/>
    </source>
</evidence>
<evidence type="ECO:0000256" key="7">
    <source>
        <dbReference type="ARBA" id="ARBA00022741"/>
    </source>
</evidence>
<protein>
    <recommendedName>
        <fullName evidence="11">Poly(A) polymerase</fullName>
        <ecNumber evidence="11">2.7.7.19</ecNumber>
    </recommendedName>
</protein>
<dbReference type="GO" id="GO:0005524">
    <property type="term" value="F:ATP binding"/>
    <property type="evidence" value="ECO:0007669"/>
    <property type="project" value="UniProtKB-UniRule"/>
</dbReference>
<organism evidence="19 20">
    <name type="scientific">Syncephalastrum racemosum</name>
    <name type="common">Filamentous fungus</name>
    <dbReference type="NCBI Taxonomy" id="13706"/>
    <lineage>
        <taxon>Eukaryota</taxon>
        <taxon>Fungi</taxon>
        <taxon>Fungi incertae sedis</taxon>
        <taxon>Mucoromycota</taxon>
        <taxon>Mucoromycotina</taxon>
        <taxon>Mucoromycetes</taxon>
        <taxon>Mucorales</taxon>
        <taxon>Syncephalastraceae</taxon>
        <taxon>Syncephalastrum</taxon>
    </lineage>
</organism>
<dbReference type="CDD" id="cd05402">
    <property type="entry name" value="NT_PAP_TUTase"/>
    <property type="match status" value="1"/>
</dbReference>
<keyword evidence="9 13" id="KW-0460">Magnesium</keyword>
<dbReference type="Gene3D" id="1.10.1410.10">
    <property type="match status" value="1"/>
</dbReference>
<evidence type="ECO:0000256" key="14">
    <source>
        <dbReference type="SAM" id="MobiDB-lite"/>
    </source>
</evidence>
<dbReference type="FunFam" id="3.30.460.10:FF:000002">
    <property type="entry name" value="Poly(A) polymerase alpha, putative"/>
    <property type="match status" value="1"/>
</dbReference>
<dbReference type="SUPFAM" id="SSF81301">
    <property type="entry name" value="Nucleotidyltransferase"/>
    <property type="match status" value="1"/>
</dbReference>
<evidence type="ECO:0000259" key="16">
    <source>
        <dbReference type="Pfam" id="PF04926"/>
    </source>
</evidence>
<dbReference type="OrthoDB" id="412748at2759"/>
<dbReference type="Proteomes" id="UP000242180">
    <property type="component" value="Unassembled WGS sequence"/>
</dbReference>
<comment type="catalytic activity">
    <reaction evidence="11">
        <text>RNA(n) + ATP = RNA(n)-3'-adenine ribonucleotide + diphosphate</text>
        <dbReference type="Rhea" id="RHEA:11332"/>
        <dbReference type="Rhea" id="RHEA-COMP:14527"/>
        <dbReference type="Rhea" id="RHEA-COMP:17347"/>
        <dbReference type="ChEBI" id="CHEBI:30616"/>
        <dbReference type="ChEBI" id="CHEBI:33019"/>
        <dbReference type="ChEBI" id="CHEBI:140395"/>
        <dbReference type="ChEBI" id="CHEBI:173115"/>
        <dbReference type="EC" id="2.7.7.19"/>
    </reaction>
</comment>
<evidence type="ECO:0000256" key="10">
    <source>
        <dbReference type="ARBA" id="ARBA00023242"/>
    </source>
</evidence>
<evidence type="ECO:0000256" key="1">
    <source>
        <dbReference type="ARBA" id="ARBA00001936"/>
    </source>
</evidence>
<evidence type="ECO:0000313" key="19">
    <source>
        <dbReference type="EMBL" id="ORY96202.1"/>
    </source>
</evidence>
<dbReference type="SUPFAM" id="SSF55003">
    <property type="entry name" value="PAP/Archaeal CCA-adding enzyme, C-terminal domain"/>
    <property type="match status" value="1"/>
</dbReference>
<feature type="binding site" evidence="13">
    <location>
        <position position="103"/>
    </location>
    <ligand>
        <name>Mg(2+)</name>
        <dbReference type="ChEBI" id="CHEBI:18420"/>
        <label>1</label>
        <note>catalytic</note>
    </ligand>
</feature>
<dbReference type="GO" id="GO:0005634">
    <property type="term" value="C:nucleus"/>
    <property type="evidence" value="ECO:0007669"/>
    <property type="project" value="UniProtKB-SubCell"/>
</dbReference>
<dbReference type="SUPFAM" id="SSF81631">
    <property type="entry name" value="PAP/OAS1 substrate-binding domain"/>
    <property type="match status" value="1"/>
</dbReference>
<dbReference type="Gene3D" id="3.30.460.10">
    <property type="entry name" value="Beta Polymerase, domain 2"/>
    <property type="match status" value="1"/>
</dbReference>
<comment type="function">
    <text evidence="11">Polymerase that creates the 3'-poly(A) tail of mRNA's.</text>
</comment>
<dbReference type="EMBL" id="MCGN01000005">
    <property type="protein sequence ID" value="ORY96202.1"/>
    <property type="molecule type" value="Genomic_DNA"/>
</dbReference>
<feature type="compositionally biased region" description="Basic and acidic residues" evidence="14">
    <location>
        <begin position="573"/>
        <end position="582"/>
    </location>
</feature>
<comment type="caution">
    <text evidence="19">The sequence shown here is derived from an EMBL/GenBank/DDBJ whole genome shotgun (WGS) entry which is preliminary data.</text>
</comment>
<evidence type="ECO:0000256" key="13">
    <source>
        <dbReference type="PIRSR" id="PIRSR018425-2"/>
    </source>
</evidence>
<comment type="subcellular location">
    <subcellularLocation>
        <location evidence="2 11">Nucleus</location>
    </subcellularLocation>
</comment>
<dbReference type="PANTHER" id="PTHR10682">
    <property type="entry name" value="POLY A POLYMERASE"/>
    <property type="match status" value="1"/>
</dbReference>
<feature type="binding site" evidence="12">
    <location>
        <position position="225"/>
    </location>
    <ligand>
        <name>ATP</name>
        <dbReference type="ChEBI" id="CHEBI:30616"/>
    </ligand>
</feature>
<feature type="domain" description="Poly(A) polymerase nucleotidyltransferase" evidence="18">
    <location>
        <begin position="9"/>
        <end position="202"/>
    </location>
</feature>
<evidence type="ECO:0000256" key="15">
    <source>
        <dbReference type="SAM" id="Phobius"/>
    </source>
</evidence>
<name>A0A1X2HBP9_SYNRA</name>
<comment type="cofactor">
    <cofactor evidence="1">
        <name>Mn(2+)</name>
        <dbReference type="ChEBI" id="CHEBI:29035"/>
    </cofactor>
</comment>
<feature type="binding site" evidence="12">
    <location>
        <begin position="88"/>
        <end position="90"/>
    </location>
    <ligand>
        <name>ATP</name>
        <dbReference type="ChEBI" id="CHEBI:30616"/>
    </ligand>
</feature>
<sequence length="582" mass="65863">MSNKRHQWGVTAPISTASPSDHELHLTESLLKALGDFHLFECEAEALKRKQVLEELDRLVKDFVVRVGKAKGLSDPLATDAGGKIFTFGSYRLGVHSAGADIDTLCVVPQHVEREQFFTIMQDMLKARSEVTDLTAVPEAYVPVIKLRFSGIPIDLVFAQLSLPRVPDDLDLKDNNLLKNIGEQCVRSLNGSRVTDEILRLVPNIPVFRIALRTIKLWAKRRAIYSNVMGFLGGVAWAMLTARVCQLYPNACAASIVNRFFRIMYQWNWPQPILLKHLEDGPLEVRVWNPKLYPADKSHRMPIITPAYPSMCATHNVTDSTRDIMLKEFKRGAEVVEKIVVKSGNWSELFEESDFFQIYKHYLQIVVTSTTPEAKLLWSGYVESRIRQLVLKLELVDMLLLAHPYINGIDRVHYCISDKERLEAAQGIYASDRTFRLGEGDPLKELKKQPSWPKEQDTRSVQPIYTTTFYIGLCVGPKSDTHPPTNGPRTLDLVWPTQEFIKLVRSWDKFDSHTMNVCVKTLKSSMLPSELAGEDKVKRPPTKQKAPSAAVSPNKKFRGDIETANPPAPPVENEPKNHTSKQ</sequence>
<dbReference type="AlphaFoldDB" id="A0A1X2HBP9"/>
<accession>A0A1X2HBP9</accession>
<evidence type="ECO:0000256" key="5">
    <source>
        <dbReference type="ARBA" id="ARBA00022679"/>
    </source>
</evidence>
<dbReference type="Pfam" id="PF04926">
    <property type="entry name" value="PAP_RNA-bind"/>
    <property type="match status" value="1"/>
</dbReference>
<reference evidence="19 20" key="1">
    <citation type="submission" date="2016-07" db="EMBL/GenBank/DDBJ databases">
        <title>Pervasive Adenine N6-methylation of Active Genes in Fungi.</title>
        <authorList>
            <consortium name="DOE Joint Genome Institute"/>
            <person name="Mondo S.J."/>
            <person name="Dannebaum R.O."/>
            <person name="Kuo R.C."/>
            <person name="Labutti K."/>
            <person name="Haridas S."/>
            <person name="Kuo A."/>
            <person name="Salamov A."/>
            <person name="Ahrendt S.R."/>
            <person name="Lipzen A."/>
            <person name="Sullivan W."/>
            <person name="Andreopoulos W.B."/>
            <person name="Clum A."/>
            <person name="Lindquist E."/>
            <person name="Daum C."/>
            <person name="Ramamoorthy G.K."/>
            <person name="Gryganskyi A."/>
            <person name="Culley D."/>
            <person name="Magnuson J.K."/>
            <person name="James T.Y."/>
            <person name="O'Malley M.A."/>
            <person name="Stajich J.E."/>
            <person name="Spatafora J.W."/>
            <person name="Visel A."/>
            <person name="Grigoriev I.V."/>
        </authorList>
    </citation>
    <scope>NUCLEOTIDE SEQUENCE [LARGE SCALE GENOMIC DNA]</scope>
    <source>
        <strain evidence="19 20">NRRL 2496</strain>
    </source>
</reference>
<dbReference type="InParanoid" id="A0A1X2HBP9"/>
<dbReference type="GO" id="GO:0046872">
    <property type="term" value="F:metal ion binding"/>
    <property type="evidence" value="ECO:0007669"/>
    <property type="project" value="UniProtKB-KW"/>
</dbReference>
<evidence type="ECO:0000259" key="17">
    <source>
        <dbReference type="Pfam" id="PF04928"/>
    </source>
</evidence>
<feature type="binding site" evidence="13">
    <location>
        <position position="155"/>
    </location>
    <ligand>
        <name>Mg(2+)</name>
        <dbReference type="ChEBI" id="CHEBI:18420"/>
        <label>2</label>
        <note>catalytic</note>
    </ligand>
</feature>
<evidence type="ECO:0000256" key="3">
    <source>
        <dbReference type="ARBA" id="ARBA00010912"/>
    </source>
</evidence>
<feature type="domain" description="Poly(A) polymerase RNA-binding" evidence="16">
    <location>
        <begin position="354"/>
        <end position="538"/>
    </location>
</feature>
<dbReference type="GO" id="GO:0003723">
    <property type="term" value="F:RNA binding"/>
    <property type="evidence" value="ECO:0007669"/>
    <property type="project" value="UniProtKB-UniRule"/>
</dbReference>
<evidence type="ECO:0000313" key="20">
    <source>
        <dbReference type="Proteomes" id="UP000242180"/>
    </source>
</evidence>
<dbReference type="InterPro" id="IPR048840">
    <property type="entry name" value="PolA_pol_NTPase"/>
</dbReference>
<dbReference type="PANTHER" id="PTHR10682:SF10">
    <property type="entry name" value="POLYNUCLEOTIDE ADENYLYLTRANSFERASE"/>
    <property type="match status" value="1"/>
</dbReference>
<comment type="cofactor">
    <cofactor evidence="13">
        <name>Mg(2+)</name>
        <dbReference type="ChEBI" id="CHEBI:18420"/>
    </cofactor>
    <text evidence="13">Binds 2 magnesium ions. Also active with manganese.</text>
</comment>
<feature type="binding site" evidence="12">
    <location>
        <position position="216"/>
    </location>
    <ligand>
        <name>ATP</name>
        <dbReference type="ChEBI" id="CHEBI:30616"/>
    </ligand>
</feature>
<evidence type="ECO:0000256" key="11">
    <source>
        <dbReference type="PIRNR" id="PIRNR018425"/>
    </source>
</evidence>
<feature type="binding site" evidence="13">
    <location>
        <position position="101"/>
    </location>
    <ligand>
        <name>Mg(2+)</name>
        <dbReference type="ChEBI" id="CHEBI:18420"/>
        <label>1</label>
        <note>catalytic</note>
    </ligand>
</feature>
<feature type="binding site" evidence="12">
    <location>
        <begin position="234"/>
        <end position="235"/>
    </location>
    <ligand>
        <name>ATP</name>
        <dbReference type="ChEBI" id="CHEBI:30616"/>
    </ligand>
</feature>
<dbReference type="InterPro" id="IPR007012">
    <property type="entry name" value="PolA_pol_cen_dom"/>
</dbReference>
<keyword evidence="4 11" id="KW-0507">mRNA processing</keyword>
<dbReference type="EC" id="2.7.7.19" evidence="11"/>
<keyword evidence="10 11" id="KW-0539">Nucleus</keyword>
<feature type="region of interest" description="Disordered" evidence="14">
    <location>
        <begin position="530"/>
        <end position="582"/>
    </location>
</feature>
<feature type="domain" description="Poly(A) polymerase central" evidence="17">
    <location>
        <begin position="207"/>
        <end position="352"/>
    </location>
</feature>
<keyword evidence="15" id="KW-0812">Transmembrane</keyword>
<keyword evidence="7 11" id="KW-0547">Nucleotide-binding</keyword>
<dbReference type="InterPro" id="IPR043519">
    <property type="entry name" value="NT_sf"/>
</dbReference>
<evidence type="ECO:0000256" key="2">
    <source>
        <dbReference type="ARBA" id="ARBA00004123"/>
    </source>
</evidence>
<evidence type="ECO:0000256" key="4">
    <source>
        <dbReference type="ARBA" id="ARBA00022664"/>
    </source>
</evidence>
<dbReference type="InterPro" id="IPR014492">
    <property type="entry name" value="PolyA_polymerase"/>
</dbReference>
<keyword evidence="5 11" id="KW-0808">Transferase</keyword>
<keyword evidence="20" id="KW-1185">Reference proteome</keyword>
<dbReference type="Pfam" id="PF20750">
    <property type="entry name" value="PAP_NTPase"/>
    <property type="match status" value="1"/>
</dbReference>
<dbReference type="GO" id="GO:0006397">
    <property type="term" value="P:mRNA processing"/>
    <property type="evidence" value="ECO:0007669"/>
    <property type="project" value="UniProtKB-KW"/>
</dbReference>